<accession>A0A913ZRK8</accession>
<evidence type="ECO:0000256" key="4">
    <source>
        <dbReference type="ARBA" id="ARBA00022692"/>
    </source>
</evidence>
<dbReference type="AlphaFoldDB" id="A0A913ZRK8"/>
<comment type="subcellular location">
    <subcellularLocation>
        <location evidence="1 9">Endoplasmic reticulum membrane</location>
        <topology evidence="1 9">Multi-pass membrane protein</topology>
    </subcellularLocation>
</comment>
<reference evidence="10" key="1">
    <citation type="submission" date="2022-11" db="UniProtKB">
        <authorList>
            <consortium name="EnsemblMetazoa"/>
        </authorList>
    </citation>
    <scope>IDENTIFICATION</scope>
</reference>
<comment type="caution">
    <text evidence="9">Lacks conserved residue(s) required for the propagation of feature annotation.</text>
</comment>
<keyword evidence="4 9" id="KW-0812">Transmembrane</keyword>
<evidence type="ECO:0000256" key="2">
    <source>
        <dbReference type="ARBA" id="ARBA00004922"/>
    </source>
</evidence>
<dbReference type="OMA" id="WPGKLFG"/>
<evidence type="ECO:0000256" key="7">
    <source>
        <dbReference type="ARBA" id="ARBA00023136"/>
    </source>
</evidence>
<feature type="transmembrane region" description="Helical" evidence="9">
    <location>
        <begin position="417"/>
        <end position="432"/>
    </location>
</feature>
<protein>
    <recommendedName>
        <fullName evidence="9">Protein RFT1 homolog</fullName>
    </recommendedName>
</protein>
<evidence type="ECO:0000256" key="1">
    <source>
        <dbReference type="ARBA" id="ARBA00004477"/>
    </source>
</evidence>
<dbReference type="RefSeq" id="XP_038054403.1">
    <property type="nucleotide sequence ID" value="XM_038198475.1"/>
</dbReference>
<feature type="transmembrane region" description="Helical" evidence="9">
    <location>
        <begin position="472"/>
        <end position="493"/>
    </location>
</feature>
<dbReference type="GeneID" id="119726685"/>
<dbReference type="EnsemblMetazoa" id="XM_038198476.1">
    <property type="protein sequence ID" value="XP_038054404.1"/>
    <property type="gene ID" value="LOC119726685"/>
</dbReference>
<dbReference type="PANTHER" id="PTHR13117:SF5">
    <property type="entry name" value="PROTEIN RFT1 HOMOLOG"/>
    <property type="match status" value="1"/>
</dbReference>
<evidence type="ECO:0000256" key="3">
    <source>
        <dbReference type="ARBA" id="ARBA00010288"/>
    </source>
</evidence>
<evidence type="ECO:0000313" key="11">
    <source>
        <dbReference type="Proteomes" id="UP000887568"/>
    </source>
</evidence>
<dbReference type="EnsemblMetazoa" id="XM_038198475.1">
    <property type="protein sequence ID" value="XP_038054403.1"/>
    <property type="gene ID" value="LOC119726685"/>
</dbReference>
<feature type="transmembrane region" description="Helical" evidence="9">
    <location>
        <begin position="505"/>
        <end position="527"/>
    </location>
</feature>
<proteinExistence type="inferred from homology"/>
<comment type="similarity">
    <text evidence="3 9">Belongs to the RFT1 family.</text>
</comment>
<dbReference type="GO" id="GO:0005789">
    <property type="term" value="C:endoplasmic reticulum membrane"/>
    <property type="evidence" value="ECO:0007669"/>
    <property type="project" value="UniProtKB-SubCell"/>
</dbReference>
<feature type="transmembrane region" description="Helical" evidence="9">
    <location>
        <begin position="381"/>
        <end position="405"/>
    </location>
</feature>
<name>A0A913ZRK8_PATMI</name>
<dbReference type="InterPro" id="IPR007594">
    <property type="entry name" value="RFT1"/>
</dbReference>
<evidence type="ECO:0000256" key="6">
    <source>
        <dbReference type="ARBA" id="ARBA00022989"/>
    </source>
</evidence>
<dbReference type="CTD" id="91869"/>
<organism evidence="10 11">
    <name type="scientific">Patiria miniata</name>
    <name type="common">Bat star</name>
    <name type="synonym">Asterina miniata</name>
    <dbReference type="NCBI Taxonomy" id="46514"/>
    <lineage>
        <taxon>Eukaryota</taxon>
        <taxon>Metazoa</taxon>
        <taxon>Echinodermata</taxon>
        <taxon>Eleutherozoa</taxon>
        <taxon>Asterozoa</taxon>
        <taxon>Asteroidea</taxon>
        <taxon>Valvatacea</taxon>
        <taxon>Valvatida</taxon>
        <taxon>Asterinidae</taxon>
        <taxon>Patiria</taxon>
    </lineage>
</organism>
<feature type="transmembrane region" description="Helical" evidence="9">
    <location>
        <begin position="94"/>
        <end position="118"/>
    </location>
</feature>
<keyword evidence="6 9" id="KW-1133">Transmembrane helix</keyword>
<evidence type="ECO:0000256" key="5">
    <source>
        <dbReference type="ARBA" id="ARBA00022824"/>
    </source>
</evidence>
<evidence type="ECO:0000313" key="10">
    <source>
        <dbReference type="EnsemblMetazoa" id="XP_038054403.1"/>
    </source>
</evidence>
<dbReference type="RefSeq" id="XP_038054404.1">
    <property type="nucleotide sequence ID" value="XM_038198476.1"/>
</dbReference>
<dbReference type="PANTHER" id="PTHR13117">
    <property type="entry name" value="ENDOPLASMIC RETICULUM MULTISPAN TRANSMEMBRANE PROTEIN-RELATED"/>
    <property type="match status" value="1"/>
</dbReference>
<feature type="transmembrane region" description="Helical" evidence="9">
    <location>
        <begin position="190"/>
        <end position="217"/>
    </location>
</feature>
<comment type="pathway">
    <text evidence="2">Protein modification; protein glycosylation.</text>
</comment>
<evidence type="ECO:0000256" key="9">
    <source>
        <dbReference type="RuleBase" id="RU365067"/>
    </source>
</evidence>
<sequence>MADGTKQERKPDASGKVLAGAARSVSYNMLLQITFRVSTFVLNALILRYISKEMLGVVSVRLQLLYSTTLFIAGEAFRRACLSQGQHRDWTLTINLLWCSFPLGITCGMLLGYVWMALLEQPDPSVVANYSFGVWVYATSAILELSAQPLLVLGQATLFVKLKVVIEGLAIGGRSVLVAVLVVFFPQWGIYAFCISQLGYTVIYVSLYYAYFIYFIWKQRKKDDDFPIKSVRDIFPKLHSKQWISPEQAHLTLSFFKQGFLKQILTEGERYVMTVFDMLSFGDQGIYDVINNLGSLAARFIFLPIEEGSYLFFAQTLERGVPLEKQSKESITLASDLLKCLLKFVVLIGCTVLVFGQAYSYLLLDIYGGALLSTGSGPTLLRWYCVYVLLIAINGTTEAFVFAAMSKNDVDKYNQKMLLFSIIFLSSSWFLTKTFGSVGFILANCLNMTARIIHSIYFTVNYYKDTAFQPLYGLLPSVPVLCTFVASWFITYISEMHLCCDQGLFYRVAHIAIGGFCLLVVLITIWLTEKELISFILNQWKARKATSEEKKKL</sequence>
<evidence type="ECO:0000256" key="8">
    <source>
        <dbReference type="ARBA" id="ARBA00045912"/>
    </source>
</evidence>
<feature type="transmembrane region" description="Helical" evidence="9">
    <location>
        <begin position="130"/>
        <end position="152"/>
    </location>
</feature>
<dbReference type="Pfam" id="PF04506">
    <property type="entry name" value="Rft-1"/>
    <property type="match status" value="1"/>
</dbReference>
<feature type="transmembrane region" description="Helical" evidence="9">
    <location>
        <begin position="164"/>
        <end position="184"/>
    </location>
</feature>
<dbReference type="GO" id="GO:0006488">
    <property type="term" value="P:dolichol-linked oligosaccharide biosynthetic process"/>
    <property type="evidence" value="ECO:0007669"/>
    <property type="project" value="InterPro"/>
</dbReference>
<dbReference type="GO" id="GO:0034203">
    <property type="term" value="P:glycolipid translocation"/>
    <property type="evidence" value="ECO:0007669"/>
    <property type="project" value="TreeGrafter"/>
</dbReference>
<keyword evidence="7 9" id="KW-0472">Membrane</keyword>
<keyword evidence="11" id="KW-1185">Reference proteome</keyword>
<comment type="function">
    <text evidence="8 9">Intramembrane glycolipid transporter that operates in the biosynthetic pathway of dolichol-linked oligosaccharides, the glycan precursors employed in protein asparagine (N)-glycosylation. The sequential addition of sugars to dolichol pyrophosphate produces dolichol-linked oligosaccharides containing fourteen sugars, including two GlcNAcs, nine mannoses and three glucoses. Once assembled, the oligosaccharide is transferred from the lipid to nascent proteins by oligosaccharyltransferases. The assembly of dolichol-linked oligosaccharides begins on the cytosolic side of the endoplasmic reticulum membrane and finishes in its lumen. RFT1 could mediate the translocation of the cytosolically oriented intermediate DolPP-GlcNAc2Man5, produced by ALG11, into the ER lumen where dolichol-linked oligosaccharides assembly continues. However, the intramembrane lipid transporter activity could not be confirmed in vitro.</text>
</comment>
<dbReference type="OrthoDB" id="9979195at2759"/>
<keyword evidence="5" id="KW-0256">Endoplasmic reticulum</keyword>
<dbReference type="Proteomes" id="UP000887568">
    <property type="component" value="Unplaced"/>
</dbReference>
<feature type="transmembrane region" description="Helical" evidence="9">
    <location>
        <begin position="340"/>
        <end position="361"/>
    </location>
</feature>